<protein>
    <recommendedName>
        <fullName evidence="2">YkuD domain-containing protein</fullName>
    </recommendedName>
</protein>
<evidence type="ECO:0000313" key="1">
    <source>
        <dbReference type="EMBL" id="QGT51341.1"/>
    </source>
</evidence>
<dbReference type="AlphaFoldDB" id="A0A650EPT7"/>
<evidence type="ECO:0008006" key="2">
    <source>
        <dbReference type="Google" id="ProtNLM"/>
    </source>
</evidence>
<organism evidence="1">
    <name type="scientific">uncultured Spirochaetaceae bacterium</name>
    <dbReference type="NCBI Taxonomy" id="201186"/>
    <lineage>
        <taxon>Bacteria</taxon>
        <taxon>Pseudomonadati</taxon>
        <taxon>Spirochaetota</taxon>
        <taxon>Spirochaetia</taxon>
        <taxon>Spirochaetales</taxon>
        <taxon>Spirochaetaceae</taxon>
        <taxon>environmental samples</taxon>
    </lineage>
</organism>
<dbReference type="EMBL" id="MN577574">
    <property type="protein sequence ID" value="QGT51341.1"/>
    <property type="molecule type" value="Genomic_DNA"/>
</dbReference>
<name>A0A650EPT7_9SPIO</name>
<gene>
    <name evidence="1" type="ORF">Unknown280_0330</name>
</gene>
<proteinExistence type="predicted"/>
<sequence length="183" mass="20538">MENKIELVVSRSKASYKFRADESKPDSFENNWKNNSIDGLALIRENKIIFDCKCQSVANYCFGDMSPGDTVAHGDTIAPGKFTLRCFVEPRKFHGEIHAICDTIDIDGQRINRKAMQTSANGFQNGRWLLHDRYSFKLGRDTNCAWSAGCIIVSSADLEAFNKVLRKNGIKAGDEIRGIIVEI</sequence>
<reference evidence="1" key="1">
    <citation type="journal article" date="2020" name="J. ISSAAS">
        <title>Lactobacilli and other gastrointestinal microbiota of Peromyscus leucopus, reservoir host for agents of Lyme disease and other zoonoses in North America.</title>
        <authorList>
            <person name="Milovic A."/>
            <person name="Bassam K."/>
            <person name="Shao H."/>
            <person name="Chatzistamou I."/>
            <person name="Tufts D.M."/>
            <person name="Diuk-Wasser M."/>
            <person name="Barbour A.G."/>
        </authorList>
    </citation>
    <scope>NUCLEOTIDE SEQUENCE</scope>
    <source>
        <strain evidence="1">LL50</strain>
    </source>
</reference>
<accession>A0A650EPT7</accession>